<dbReference type="PIRSF" id="PIRSF002419">
    <property type="entry name" value="Tetraspanin"/>
    <property type="match status" value="1"/>
</dbReference>
<feature type="transmembrane region" description="Helical" evidence="7">
    <location>
        <begin position="55"/>
        <end position="77"/>
    </location>
</feature>
<dbReference type="InterPro" id="IPR018499">
    <property type="entry name" value="Tetraspanin/Peripherin"/>
</dbReference>
<feature type="transmembrane region" description="Helical" evidence="7">
    <location>
        <begin position="189"/>
        <end position="215"/>
    </location>
</feature>
<evidence type="ECO:0000313" key="9">
    <source>
        <dbReference type="WBParaSite" id="SRDH1_23150.1"/>
    </source>
</evidence>
<evidence type="ECO:0000256" key="7">
    <source>
        <dbReference type="RuleBase" id="RU361218"/>
    </source>
</evidence>
<protein>
    <recommendedName>
        <fullName evidence="7">Tetraspanin</fullName>
    </recommendedName>
</protein>
<evidence type="ECO:0000256" key="1">
    <source>
        <dbReference type="ARBA" id="ARBA00004141"/>
    </source>
</evidence>
<dbReference type="WBParaSite" id="SRDH1_23150.1">
    <property type="protein sequence ID" value="SRDH1_23150.1"/>
    <property type="gene ID" value="SRDH1_23150"/>
</dbReference>
<comment type="similarity">
    <text evidence="2 7">Belongs to the tetraspanin (TM4SF) family.</text>
</comment>
<dbReference type="Gene3D" id="1.10.1450.10">
    <property type="entry name" value="Tetraspanin"/>
    <property type="match status" value="1"/>
</dbReference>
<keyword evidence="6" id="KW-1015">Disulfide bond</keyword>
<dbReference type="AlphaFoldDB" id="A0AA85ETT8"/>
<evidence type="ECO:0000256" key="3">
    <source>
        <dbReference type="ARBA" id="ARBA00022692"/>
    </source>
</evidence>
<accession>A0AA85ETT8</accession>
<keyword evidence="8" id="KW-1185">Reference proteome</keyword>
<comment type="subcellular location">
    <subcellularLocation>
        <location evidence="1 7">Membrane</location>
        <topology evidence="1 7">Multi-pass membrane protein</topology>
    </subcellularLocation>
</comment>
<proteinExistence type="inferred from homology"/>
<dbReference type="SUPFAM" id="SSF48652">
    <property type="entry name" value="Tetraspanin"/>
    <property type="match status" value="1"/>
</dbReference>
<feature type="transmembrane region" description="Helical" evidence="7">
    <location>
        <begin position="84"/>
        <end position="103"/>
    </location>
</feature>
<sequence>MNMNLSISQQFWNKLFILLNSCFVIFGIVLLVLGIKALETMNEFAKIFNGLTPLIIPTVIFIGCLILVGTIIGYIGFWKPKQFIIILHIACLCLAVIVEISIATMTVTSGEKFQTAANHSVINAVKQFYTNPYLQMEMNKLQRKFGCCGSMSYEDYIKSKIKVASSCIVGKLVYAPGCVEAFNDYLQQYIVALISLCFLFGIIKSVYLVISIYLFKKSVTMGKVTS</sequence>
<evidence type="ECO:0000256" key="5">
    <source>
        <dbReference type="ARBA" id="ARBA00023136"/>
    </source>
</evidence>
<dbReference type="Pfam" id="PF00335">
    <property type="entry name" value="Tetraspanin"/>
    <property type="match status" value="1"/>
</dbReference>
<reference evidence="9" key="2">
    <citation type="submission" date="2023-11" db="UniProtKB">
        <authorList>
            <consortium name="WormBaseParasite"/>
        </authorList>
    </citation>
    <scope>IDENTIFICATION</scope>
</reference>
<feature type="disulfide bond" evidence="6">
    <location>
        <begin position="147"/>
        <end position="178"/>
    </location>
</feature>
<reference evidence="8" key="1">
    <citation type="submission" date="2022-06" db="EMBL/GenBank/DDBJ databases">
        <authorList>
            <person name="Berger JAMES D."/>
            <person name="Berger JAMES D."/>
        </authorList>
    </citation>
    <scope>NUCLEOTIDE SEQUENCE [LARGE SCALE GENOMIC DNA]</scope>
</reference>
<evidence type="ECO:0000256" key="4">
    <source>
        <dbReference type="ARBA" id="ARBA00022989"/>
    </source>
</evidence>
<dbReference type="PANTHER" id="PTHR19282">
    <property type="entry name" value="TETRASPANIN"/>
    <property type="match status" value="1"/>
</dbReference>
<dbReference type="InterPro" id="IPR000301">
    <property type="entry name" value="Tetraspanin_animals"/>
</dbReference>
<dbReference type="Proteomes" id="UP000050792">
    <property type="component" value="Unassembled WGS sequence"/>
</dbReference>
<name>A0AA85ETT8_9TREM</name>
<keyword evidence="5 7" id="KW-0472">Membrane</keyword>
<dbReference type="InterPro" id="IPR008952">
    <property type="entry name" value="Tetraspanin_EC2_sf"/>
</dbReference>
<evidence type="ECO:0000313" key="8">
    <source>
        <dbReference type="Proteomes" id="UP000050792"/>
    </source>
</evidence>
<dbReference type="PANTHER" id="PTHR19282:SF516">
    <property type="entry name" value="TETRASPANIN"/>
    <property type="match status" value="1"/>
</dbReference>
<dbReference type="GO" id="GO:0005886">
    <property type="term" value="C:plasma membrane"/>
    <property type="evidence" value="ECO:0007669"/>
    <property type="project" value="TreeGrafter"/>
</dbReference>
<evidence type="ECO:0000256" key="2">
    <source>
        <dbReference type="ARBA" id="ARBA00006840"/>
    </source>
</evidence>
<dbReference type="CDD" id="cd03127">
    <property type="entry name" value="tetraspanin_LEL"/>
    <property type="match status" value="1"/>
</dbReference>
<evidence type="ECO:0000256" key="6">
    <source>
        <dbReference type="PIRSR" id="PIRSR002419-1"/>
    </source>
</evidence>
<keyword evidence="4 7" id="KW-1133">Transmembrane helix</keyword>
<feature type="transmembrane region" description="Helical" evidence="7">
    <location>
        <begin position="12"/>
        <end position="35"/>
    </location>
</feature>
<organism evidence="8 9">
    <name type="scientific">Schistosoma rodhaini</name>
    <dbReference type="NCBI Taxonomy" id="6188"/>
    <lineage>
        <taxon>Eukaryota</taxon>
        <taxon>Metazoa</taxon>
        <taxon>Spiralia</taxon>
        <taxon>Lophotrochozoa</taxon>
        <taxon>Platyhelminthes</taxon>
        <taxon>Trematoda</taxon>
        <taxon>Digenea</taxon>
        <taxon>Strigeidida</taxon>
        <taxon>Schistosomatoidea</taxon>
        <taxon>Schistosomatidae</taxon>
        <taxon>Schistosoma</taxon>
    </lineage>
</organism>
<feature type="disulfide bond" evidence="6">
    <location>
        <begin position="148"/>
        <end position="167"/>
    </location>
</feature>
<keyword evidence="3 7" id="KW-0812">Transmembrane</keyword>